<reference evidence="1" key="1">
    <citation type="journal article" date="2022" name="J Environ Chem Eng">
        <title>Biodegradation of petroleum oil using a constructed nonpathogenic and heavy metal-tolerant bacterial consortium isolated from marine sponges.</title>
        <authorList>
            <person name="Dechsakulwatana C."/>
            <person name="Rungsihiranrut A."/>
            <person name="Muangchinda C."/>
            <person name="Ningthoujam R."/>
            <person name="Klankeo P."/>
            <person name="Pinyakong O."/>
        </authorList>
    </citation>
    <scope>NUCLEOTIDE SEQUENCE</scope>
    <source>
        <strain evidence="1">TL01-2</strain>
    </source>
</reference>
<proteinExistence type="predicted"/>
<protein>
    <submittedName>
        <fullName evidence="1">Uncharacterized protein</fullName>
    </submittedName>
</protein>
<organism evidence="1 2">
    <name type="scientific">Priestia aryabhattai</name>
    <name type="common">Bacillus aryabhattai</name>
    <dbReference type="NCBI Taxonomy" id="412384"/>
    <lineage>
        <taxon>Bacteria</taxon>
        <taxon>Bacillati</taxon>
        <taxon>Bacillota</taxon>
        <taxon>Bacilli</taxon>
        <taxon>Bacillales</taxon>
        <taxon>Bacillaceae</taxon>
        <taxon>Priestia</taxon>
    </lineage>
</organism>
<dbReference type="Proteomes" id="UP001269400">
    <property type="component" value="Unassembled WGS sequence"/>
</dbReference>
<evidence type="ECO:0000313" key="1">
    <source>
        <dbReference type="EMBL" id="MDU9694007.1"/>
    </source>
</evidence>
<reference evidence="1" key="2">
    <citation type="submission" date="2022-12" db="EMBL/GenBank/DDBJ databases">
        <authorList>
            <person name="Dechsakulwatana C."/>
            <person name="Rungsihiranrut A."/>
            <person name="Muangchinda C."/>
            <person name="Ningthoujam R."/>
            <person name="Klankeo P."/>
            <person name="Pinyakong O."/>
        </authorList>
    </citation>
    <scope>NUCLEOTIDE SEQUENCE</scope>
    <source>
        <strain evidence="1">TL01-2</strain>
    </source>
</reference>
<accession>A0AAX6NDZ5</accession>
<dbReference type="RefSeq" id="WP_316911223.1">
    <property type="nucleotide sequence ID" value="NZ_JAPTGD010000002.1"/>
</dbReference>
<dbReference type="AlphaFoldDB" id="A0AAX6NDZ5"/>
<dbReference type="EMBL" id="JAPTGD010000002">
    <property type="protein sequence ID" value="MDU9694007.1"/>
    <property type="molecule type" value="Genomic_DNA"/>
</dbReference>
<sequence>MIKQLENEKVLVTHITFDSKNAGKEYVEDIIDVCLSYLQPYVTGIVLDSKELDAKYAGKPVTIEEFIEKEQYALSKHNAIDIDFKTVGSSIDIFISANQSTYEKSIFANEELLKSRYGIKNVTLDIVVKELENNIEKKKLPFMFVIPETRHLIVNRFKRVSCNS</sequence>
<comment type="caution">
    <text evidence="1">The sequence shown here is derived from an EMBL/GenBank/DDBJ whole genome shotgun (WGS) entry which is preliminary data.</text>
</comment>
<gene>
    <name evidence="1" type="ORF">O0Q50_22760</name>
</gene>
<name>A0AAX6NDZ5_PRIAR</name>
<evidence type="ECO:0000313" key="2">
    <source>
        <dbReference type="Proteomes" id="UP001269400"/>
    </source>
</evidence>